<accession>A0AAW1SFG6</accession>
<comment type="similarity">
    <text evidence="2">Belongs to the peptidase U48 family.</text>
</comment>
<evidence type="ECO:0000313" key="14">
    <source>
        <dbReference type="Proteomes" id="UP001438707"/>
    </source>
</evidence>
<dbReference type="GO" id="GO:0005789">
    <property type="term" value="C:endoplasmic reticulum membrane"/>
    <property type="evidence" value="ECO:0007669"/>
    <property type="project" value="UniProtKB-SubCell"/>
</dbReference>
<feature type="transmembrane region" description="Helical" evidence="11">
    <location>
        <begin position="20"/>
        <end position="42"/>
    </location>
</feature>
<comment type="caution">
    <text evidence="13">The sequence shown here is derived from an EMBL/GenBank/DDBJ whole genome shotgun (WGS) entry which is preliminary data.</text>
</comment>
<keyword evidence="4 11" id="KW-0812">Transmembrane</keyword>
<dbReference type="EC" id="3.4.26.1" evidence="10"/>
<proteinExistence type="inferred from homology"/>
<feature type="transmembrane region" description="Helical" evidence="11">
    <location>
        <begin position="127"/>
        <end position="147"/>
    </location>
</feature>
<feature type="transmembrane region" description="Helical" evidence="11">
    <location>
        <begin position="88"/>
        <end position="107"/>
    </location>
</feature>
<protein>
    <recommendedName>
        <fullName evidence="10">intramembrane prenyl-peptidase Rce1</fullName>
        <ecNumber evidence="10">3.4.26.1</ecNumber>
    </recommendedName>
</protein>
<evidence type="ECO:0000256" key="4">
    <source>
        <dbReference type="ARBA" id="ARBA00022692"/>
    </source>
</evidence>
<sequence>MPTSSNNKDSFWDKLVENSILSALALVLKILLLPLKIMSLLGMPAASPGGDWQAVAACIAVAVAFVAPLHLFGGPLPRNHPRTIRRRMCCVLVTCSLVWLPTVLLLRGQGQSSSDLLQSLLGLNARSGANCALALALPVAHVLLGFLGPMMMLAMDKLPALSRLTFSPASGQRHSHHHPSDTHVGVGGLADSQQQSCGVIGRPLQISTMQTIPWASIRNYLFAPLAEEWCFRACMVPILLAQGWSSAASIWWSTGLFGAAHLHLLMEMLLHEGMDIKAAIIAGALWEARLILCSLLGLSVPTRPPQPVHRSGSESVAPPVHVPAVLFQFAYTSCFGAYAANLLLQSGTILAPIGAHIACTNIPLNHLLVLFSNSMKPAHIDEIADTGILILRVSYVPGWK</sequence>
<dbReference type="PANTHER" id="PTHR13046:SF0">
    <property type="entry name" value="CAAX PRENYL PROTEASE 2"/>
    <property type="match status" value="1"/>
</dbReference>
<comment type="subcellular location">
    <subcellularLocation>
        <location evidence="1">Endoplasmic reticulum membrane</location>
        <topology evidence="1">Multi-pass membrane protein</topology>
    </subcellularLocation>
</comment>
<evidence type="ECO:0000256" key="1">
    <source>
        <dbReference type="ARBA" id="ARBA00004477"/>
    </source>
</evidence>
<feature type="transmembrane region" description="Helical" evidence="11">
    <location>
        <begin position="54"/>
        <end position="76"/>
    </location>
</feature>
<evidence type="ECO:0000256" key="6">
    <source>
        <dbReference type="ARBA" id="ARBA00022824"/>
    </source>
</evidence>
<reference evidence="13 14" key="1">
    <citation type="journal article" date="2024" name="Nat. Commun.">
        <title>Phylogenomics reveals the evolutionary origins of lichenization in chlorophyte algae.</title>
        <authorList>
            <person name="Puginier C."/>
            <person name="Libourel C."/>
            <person name="Otte J."/>
            <person name="Skaloud P."/>
            <person name="Haon M."/>
            <person name="Grisel S."/>
            <person name="Petersen M."/>
            <person name="Berrin J.G."/>
            <person name="Delaux P.M."/>
            <person name="Dal Grande F."/>
            <person name="Keller J."/>
        </authorList>
    </citation>
    <scope>NUCLEOTIDE SEQUENCE [LARGE SCALE GENOMIC DNA]</scope>
    <source>
        <strain evidence="13 14">SAG 2145</strain>
    </source>
</reference>
<keyword evidence="14" id="KW-1185">Reference proteome</keyword>
<organism evidence="13 14">
    <name type="scientific">Apatococcus lobatus</name>
    <dbReference type="NCBI Taxonomy" id="904363"/>
    <lineage>
        <taxon>Eukaryota</taxon>
        <taxon>Viridiplantae</taxon>
        <taxon>Chlorophyta</taxon>
        <taxon>core chlorophytes</taxon>
        <taxon>Trebouxiophyceae</taxon>
        <taxon>Chlorellales</taxon>
        <taxon>Chlorellaceae</taxon>
        <taxon>Apatococcus</taxon>
    </lineage>
</organism>
<evidence type="ECO:0000256" key="9">
    <source>
        <dbReference type="ARBA" id="ARBA00047280"/>
    </source>
</evidence>
<evidence type="ECO:0000256" key="11">
    <source>
        <dbReference type="SAM" id="Phobius"/>
    </source>
</evidence>
<evidence type="ECO:0000256" key="5">
    <source>
        <dbReference type="ARBA" id="ARBA00022801"/>
    </source>
</evidence>
<name>A0AAW1SFG6_9CHLO</name>
<evidence type="ECO:0000256" key="10">
    <source>
        <dbReference type="ARBA" id="ARBA00049729"/>
    </source>
</evidence>
<evidence type="ECO:0000256" key="7">
    <source>
        <dbReference type="ARBA" id="ARBA00022989"/>
    </source>
</evidence>
<feature type="domain" description="CAAX prenyl protease 2/Lysostaphin resistance protein A-like" evidence="12">
    <location>
        <begin position="212"/>
        <end position="282"/>
    </location>
</feature>
<dbReference type="InterPro" id="IPR039731">
    <property type="entry name" value="Rce1"/>
</dbReference>
<keyword evidence="6" id="KW-0256">Endoplasmic reticulum</keyword>
<keyword evidence="7 11" id="KW-1133">Transmembrane helix</keyword>
<dbReference type="GO" id="GO:0004222">
    <property type="term" value="F:metalloendopeptidase activity"/>
    <property type="evidence" value="ECO:0007669"/>
    <property type="project" value="InterPro"/>
</dbReference>
<evidence type="ECO:0000256" key="3">
    <source>
        <dbReference type="ARBA" id="ARBA00022670"/>
    </source>
</evidence>
<dbReference type="GO" id="GO:0071586">
    <property type="term" value="P:CAAX-box protein processing"/>
    <property type="evidence" value="ECO:0007669"/>
    <property type="project" value="InterPro"/>
</dbReference>
<dbReference type="InterPro" id="IPR003675">
    <property type="entry name" value="Rce1/LyrA-like_dom"/>
</dbReference>
<dbReference type="AlphaFoldDB" id="A0AAW1SFG6"/>
<evidence type="ECO:0000259" key="12">
    <source>
        <dbReference type="Pfam" id="PF02517"/>
    </source>
</evidence>
<evidence type="ECO:0000256" key="2">
    <source>
        <dbReference type="ARBA" id="ARBA00006897"/>
    </source>
</evidence>
<keyword evidence="8 11" id="KW-0472">Membrane</keyword>
<dbReference type="Proteomes" id="UP001438707">
    <property type="component" value="Unassembled WGS sequence"/>
</dbReference>
<keyword evidence="3" id="KW-0645">Protease</keyword>
<keyword evidence="5" id="KW-0378">Hydrolase</keyword>
<evidence type="ECO:0000256" key="8">
    <source>
        <dbReference type="ARBA" id="ARBA00023136"/>
    </source>
</evidence>
<comment type="catalytic activity">
    <reaction evidence="9">
        <text>Hydrolyzes the peptide bond -P2-(S-farnesyl or geranylgeranyl)C-P1'-P2'-P3'-COOH where P1' and P2' are amino acids with aliphatic sidechains and P3' is any C-terminal residue.</text>
        <dbReference type="EC" id="3.4.26.1"/>
    </reaction>
</comment>
<dbReference type="EMBL" id="JALJOS010000001">
    <property type="protein sequence ID" value="KAK9844906.1"/>
    <property type="molecule type" value="Genomic_DNA"/>
</dbReference>
<dbReference type="PANTHER" id="PTHR13046">
    <property type="entry name" value="PROTEASE U48 CAAX PRENYL PROTEASE RCE1"/>
    <property type="match status" value="1"/>
</dbReference>
<evidence type="ECO:0000313" key="13">
    <source>
        <dbReference type="EMBL" id="KAK9844906.1"/>
    </source>
</evidence>
<dbReference type="Pfam" id="PF02517">
    <property type="entry name" value="Rce1-like"/>
    <property type="match status" value="1"/>
</dbReference>
<gene>
    <name evidence="13" type="ORF">WJX74_008458</name>
</gene>